<accession>A0A438J0B6</accession>
<dbReference type="EMBL" id="QGNW01000071">
    <property type="protein sequence ID" value="RVX02407.1"/>
    <property type="molecule type" value="Genomic_DNA"/>
</dbReference>
<comment type="caution">
    <text evidence="1">The sequence shown here is derived from an EMBL/GenBank/DDBJ whole genome shotgun (WGS) entry which is preliminary data.</text>
</comment>
<organism evidence="1 2">
    <name type="scientific">Vitis vinifera</name>
    <name type="common">Grape</name>
    <dbReference type="NCBI Taxonomy" id="29760"/>
    <lineage>
        <taxon>Eukaryota</taxon>
        <taxon>Viridiplantae</taxon>
        <taxon>Streptophyta</taxon>
        <taxon>Embryophyta</taxon>
        <taxon>Tracheophyta</taxon>
        <taxon>Spermatophyta</taxon>
        <taxon>Magnoliopsida</taxon>
        <taxon>eudicotyledons</taxon>
        <taxon>Gunneridae</taxon>
        <taxon>Pentapetalae</taxon>
        <taxon>rosids</taxon>
        <taxon>Vitales</taxon>
        <taxon>Vitaceae</taxon>
        <taxon>Viteae</taxon>
        <taxon>Vitis</taxon>
    </lineage>
</organism>
<dbReference type="AlphaFoldDB" id="A0A438J0B6"/>
<gene>
    <name evidence="1" type="ORF">CK203_028407</name>
</gene>
<proteinExistence type="predicted"/>
<evidence type="ECO:0000313" key="2">
    <source>
        <dbReference type="Proteomes" id="UP000288805"/>
    </source>
</evidence>
<dbReference type="Proteomes" id="UP000288805">
    <property type="component" value="Unassembled WGS sequence"/>
</dbReference>
<protein>
    <submittedName>
        <fullName evidence="1">Uncharacterized protein</fullName>
    </submittedName>
</protein>
<name>A0A438J0B6_VITVI</name>
<evidence type="ECO:0000313" key="1">
    <source>
        <dbReference type="EMBL" id="RVX02407.1"/>
    </source>
</evidence>
<sequence length="251" mass="28478">MVIRQRSTILRQALILISQPSNALTAIRLIPPVWISHNFKAMTLKKDSKKTSTTTVAEIKTEANVADKASALVAAIDYVDIQTRQTIGCSIKRGKLYYLDLQSKDSNKLQQALMADGFEGEKKKMTWLCLMKTKDEVNLLFQNFHKMIETQYNAKGEYHKEIQTLDYNYHIFKDDESRQSELVNQEASELDMSGTTLEQVVMTTQKLKSDKRGKDSTIKPSKQFGFEDAFIEIPNQSSSAESVLNLEPDPS</sequence>
<reference evidence="1 2" key="1">
    <citation type="journal article" date="2018" name="PLoS Genet.">
        <title>Population sequencing reveals clonal diversity and ancestral inbreeding in the grapevine cultivar Chardonnay.</title>
        <authorList>
            <person name="Roach M.J."/>
            <person name="Johnson D.L."/>
            <person name="Bohlmann J."/>
            <person name="van Vuuren H.J."/>
            <person name="Jones S.J."/>
            <person name="Pretorius I.S."/>
            <person name="Schmidt S.A."/>
            <person name="Borneman A.R."/>
        </authorList>
    </citation>
    <scope>NUCLEOTIDE SEQUENCE [LARGE SCALE GENOMIC DNA]</scope>
    <source>
        <strain evidence="2">cv. Chardonnay</strain>
        <tissue evidence="1">Leaf</tissue>
    </source>
</reference>